<dbReference type="Gene3D" id="3.40.710.10">
    <property type="entry name" value="DD-peptidase/beta-lactamase superfamily"/>
    <property type="match status" value="1"/>
</dbReference>
<dbReference type="GO" id="GO:0008658">
    <property type="term" value="F:penicillin binding"/>
    <property type="evidence" value="ECO:0007669"/>
    <property type="project" value="UniProtKB-UniRule"/>
</dbReference>
<feature type="domain" description="Glycosyl transferase family 51" evidence="30">
    <location>
        <begin position="209"/>
        <end position="379"/>
    </location>
</feature>
<keyword evidence="28" id="KW-1133">Transmembrane helix</keyword>
<evidence type="ECO:0000256" key="3">
    <source>
        <dbReference type="ARBA" id="ARBA00004752"/>
    </source>
</evidence>
<evidence type="ECO:0000256" key="13">
    <source>
        <dbReference type="ARBA" id="ARBA00022801"/>
    </source>
</evidence>
<keyword evidence="19 25" id="KW-0961">Cell wall biogenesis/degradation</keyword>
<dbReference type="GO" id="GO:0008360">
    <property type="term" value="P:regulation of cell shape"/>
    <property type="evidence" value="ECO:0007669"/>
    <property type="project" value="UniProtKB-UniRule"/>
</dbReference>
<dbReference type="GO" id="GO:0005886">
    <property type="term" value="C:plasma membrane"/>
    <property type="evidence" value="ECO:0007669"/>
    <property type="project" value="UniProtKB-SubCell"/>
</dbReference>
<organism evidence="33">
    <name type="scientific">Klebsiella pneumoniae</name>
    <dbReference type="NCBI Taxonomy" id="573"/>
    <lineage>
        <taxon>Bacteria</taxon>
        <taxon>Pseudomonadati</taxon>
        <taxon>Pseudomonadota</taxon>
        <taxon>Gammaproteobacteria</taxon>
        <taxon>Enterobacterales</taxon>
        <taxon>Enterobacteriaceae</taxon>
        <taxon>Klebsiella/Raoultella group</taxon>
        <taxon>Klebsiella</taxon>
        <taxon>Klebsiella pneumoniae complex</taxon>
    </lineage>
</organism>
<dbReference type="GO" id="GO:0009252">
    <property type="term" value="P:peptidoglycan biosynthetic process"/>
    <property type="evidence" value="ECO:0007669"/>
    <property type="project" value="UniProtKB-UniRule"/>
</dbReference>
<evidence type="ECO:0000256" key="12">
    <source>
        <dbReference type="ARBA" id="ARBA00022679"/>
    </source>
</evidence>
<feature type="compositionally biased region" description="Basic residues" evidence="27">
    <location>
        <begin position="11"/>
        <end position="27"/>
    </location>
</feature>
<comment type="pathway">
    <text evidence="23">Glycan biosynthesis.</text>
</comment>
<comment type="pathway">
    <text evidence="3 25">Cell wall biogenesis; peptidoglycan biosynthesis.</text>
</comment>
<dbReference type="GO" id="GO:0071555">
    <property type="term" value="P:cell wall organization"/>
    <property type="evidence" value="ECO:0007669"/>
    <property type="project" value="UniProtKB-UniRule"/>
</dbReference>
<evidence type="ECO:0000256" key="16">
    <source>
        <dbReference type="ARBA" id="ARBA00023136"/>
    </source>
</evidence>
<dbReference type="PIRSF" id="PIRSF002799">
    <property type="entry name" value="PBP_1b"/>
    <property type="match status" value="1"/>
</dbReference>
<dbReference type="Gene3D" id="1.20.5.100">
    <property type="entry name" value="Cytochrome c1, transmembrane anchor, C-terminal"/>
    <property type="match status" value="1"/>
</dbReference>
<feature type="domain" description="Transglycosylase PBP1b N-terminal transmembrane" evidence="31">
    <location>
        <begin position="1"/>
        <end position="79"/>
    </location>
</feature>
<dbReference type="GO" id="GO:0046677">
    <property type="term" value="P:response to antibiotic"/>
    <property type="evidence" value="ECO:0007669"/>
    <property type="project" value="UniProtKB-UniRule"/>
</dbReference>
<feature type="region of interest" description="Disordered" evidence="27">
    <location>
        <begin position="801"/>
        <end position="845"/>
    </location>
</feature>
<comment type="subcellular location">
    <subcellularLocation>
        <location evidence="2">Cell inner membrane</location>
    </subcellularLocation>
</comment>
<evidence type="ECO:0000256" key="11">
    <source>
        <dbReference type="ARBA" id="ARBA00022676"/>
    </source>
</evidence>
<dbReference type="Pfam" id="PF14812">
    <property type="entry name" value="PBP1_TM"/>
    <property type="match status" value="1"/>
</dbReference>
<feature type="domain" description="Bifunctional transglycosylase second" evidence="32">
    <location>
        <begin position="113"/>
        <end position="197"/>
    </location>
</feature>
<dbReference type="InterPro" id="IPR036950">
    <property type="entry name" value="PBP_transglycosylase"/>
</dbReference>
<evidence type="ECO:0000256" key="26">
    <source>
        <dbReference type="PIRSR" id="PIRSR002799-1"/>
    </source>
</evidence>
<keyword evidence="15 25" id="KW-0573">Peptidoglycan synthesis</keyword>
<dbReference type="FunFam" id="1.10.3810.10:FF:000002">
    <property type="entry name" value="Penicillin-binding protein 1B"/>
    <property type="match status" value="1"/>
</dbReference>
<keyword evidence="7" id="KW-1003">Cell membrane</keyword>
<dbReference type="GO" id="GO:0030288">
    <property type="term" value="C:outer membrane-bounded periplasmic space"/>
    <property type="evidence" value="ECO:0007669"/>
    <property type="project" value="TreeGrafter"/>
</dbReference>
<name>A0A486VT81_KLEPN</name>
<evidence type="ECO:0000256" key="27">
    <source>
        <dbReference type="SAM" id="MobiDB-lite"/>
    </source>
</evidence>
<dbReference type="InterPro" id="IPR023346">
    <property type="entry name" value="Lysozyme-like_dom_sf"/>
</dbReference>
<keyword evidence="13" id="KW-0378">Hydrolase</keyword>
<dbReference type="Gene3D" id="3.30.2060.10">
    <property type="entry name" value="Penicillin-binding protein 1b domain"/>
    <property type="match status" value="1"/>
</dbReference>
<evidence type="ECO:0000256" key="20">
    <source>
        <dbReference type="ARBA" id="ARBA00032454"/>
    </source>
</evidence>
<evidence type="ECO:0000256" key="8">
    <source>
        <dbReference type="ARBA" id="ARBA00022519"/>
    </source>
</evidence>
<keyword evidence="17" id="KW-0046">Antibiotic resistance</keyword>
<evidence type="ECO:0000256" key="4">
    <source>
        <dbReference type="ARBA" id="ARBA00007090"/>
    </source>
</evidence>
<dbReference type="PANTHER" id="PTHR32282:SF11">
    <property type="entry name" value="PENICILLIN-BINDING PROTEIN 1B"/>
    <property type="match status" value="1"/>
</dbReference>
<evidence type="ECO:0000256" key="28">
    <source>
        <dbReference type="SAM" id="Phobius"/>
    </source>
</evidence>
<dbReference type="InterPro" id="IPR001264">
    <property type="entry name" value="Glyco_trans_51"/>
</dbReference>
<comment type="catalytic activity">
    <reaction evidence="21">
        <text>Preferential cleavage: (Ac)2-L-Lys-D-Ala-|-D-Ala. Also transpeptidation of peptidyl-alanyl moieties that are N-acyl substituents of D-alanine.</text>
        <dbReference type="EC" id="3.4.16.4"/>
    </reaction>
</comment>
<dbReference type="Pfam" id="PF00912">
    <property type="entry name" value="Transgly"/>
    <property type="match status" value="1"/>
</dbReference>
<keyword evidence="9" id="KW-0121">Carboxypeptidase</keyword>
<reference evidence="33" key="1">
    <citation type="submission" date="2019-03" db="EMBL/GenBank/DDBJ databases">
        <authorList>
            <consortium name="Pathogen Informatics"/>
        </authorList>
    </citation>
    <scope>NUCLEOTIDE SEQUENCE</scope>
    <source>
        <strain evidence="33">5012STDY7626362</strain>
    </source>
</reference>
<evidence type="ECO:0000256" key="10">
    <source>
        <dbReference type="ARBA" id="ARBA00022670"/>
    </source>
</evidence>
<keyword evidence="16 28" id="KW-0472">Membrane</keyword>
<feature type="compositionally biased region" description="Basic and acidic residues" evidence="27">
    <location>
        <begin position="1"/>
        <end position="10"/>
    </location>
</feature>
<dbReference type="InterPro" id="IPR028166">
    <property type="entry name" value="UB2H"/>
</dbReference>
<dbReference type="UniPathway" id="UPA00219"/>
<dbReference type="GO" id="GO:0009274">
    <property type="term" value="C:peptidoglycan-based cell wall"/>
    <property type="evidence" value="ECO:0007669"/>
    <property type="project" value="UniProtKB-UniRule"/>
</dbReference>
<dbReference type="FunFam" id="3.40.710.10:FF:000006">
    <property type="entry name" value="Penicillin-binding protein 1B"/>
    <property type="match status" value="1"/>
</dbReference>
<evidence type="ECO:0000259" key="32">
    <source>
        <dbReference type="Pfam" id="PF14814"/>
    </source>
</evidence>
<accession>A0A486VT81</accession>
<dbReference type="InterPro" id="IPR001460">
    <property type="entry name" value="PCN-bd_Tpept"/>
</dbReference>
<feature type="region of interest" description="Disordered" evidence="27">
    <location>
        <begin position="1"/>
        <end position="59"/>
    </location>
</feature>
<dbReference type="GO" id="GO:0008955">
    <property type="term" value="F:peptidoglycan glycosyltransferase activity"/>
    <property type="evidence" value="ECO:0007669"/>
    <property type="project" value="UniProtKB-UniRule"/>
</dbReference>
<evidence type="ECO:0000313" key="33">
    <source>
        <dbReference type="EMBL" id="VGM54187.1"/>
    </source>
</evidence>
<dbReference type="InterPro" id="IPR050396">
    <property type="entry name" value="Glycosyltr_51/Transpeptidase"/>
</dbReference>
<proteinExistence type="inferred from homology"/>
<dbReference type="Gene3D" id="1.10.3810.10">
    <property type="entry name" value="Biosynthetic peptidoglycan transglycosylase-like"/>
    <property type="match status" value="1"/>
</dbReference>
<keyword evidence="11 25" id="KW-0328">Glycosyltransferase</keyword>
<dbReference type="AlphaFoldDB" id="A0A486VT81"/>
<keyword evidence="10" id="KW-0645">Protease</keyword>
<comment type="similarity">
    <text evidence="5 25">In the N-terminal section; belongs to the glycosyltransferase 51 family.</text>
</comment>
<evidence type="ECO:0000256" key="15">
    <source>
        <dbReference type="ARBA" id="ARBA00022984"/>
    </source>
</evidence>
<dbReference type="NCBIfam" id="NF007061">
    <property type="entry name" value="PRK09506.1"/>
    <property type="match status" value="1"/>
</dbReference>
<evidence type="ECO:0000256" key="18">
    <source>
        <dbReference type="ARBA" id="ARBA00023268"/>
    </source>
</evidence>
<comment type="similarity">
    <text evidence="4 25">In the C-terminal section; belongs to the transpeptidase family.</text>
</comment>
<sequence length="845" mass="94414">MAGDDREPIGRKGRPSRPTKQKVTRRRVREEDYDDEYDDDDYEDEKPVPRKGKGNGGKPRRKRRWLWLLVKLGIVFAVLIAAYGVYLDQKIRSRIDGKVWELPAAVYGRMVNLEPDMQISKNEMVRLLNATQYRQVSAMTRPGEYTVQANSIEMIRRPFDFPDSKEGQVRARLTFDGDHLETIENMDNNRQFGFFRLDPRLITMLQSPNGEQRLFVKRSGFPDLLVDTLLATEDRHFYEHDGISLYSIGRAVLANLTAGRTVQGASTLTQQLVKNLFLSSERSYWRKANEAYMALIVDARYSKDRILELYMNEVYLGQSGDNEIRGFPLASLYYFGRPVEELSLDQQALLVGMVKGASVYNPWRNPKLALERRNLVLRLLQQQQVIDQELYDMLSARPLGVQPRGGVISPQPAFMQMVRQELQAKLGDKVKDLSGVKIFTTFDSVAQDAAEKAATEGIPVLKKQRKLADLETAMVVVDRFTGEVRAMVGGAEPQFAGYNRAMQARRSIGSLAKPATYLTALSQPNQYRLNTWIADAPVTIRLSNGQTWSPQNDDRRFSGQVMLVDALTRSMNVPTVNLGMALGLPAVVDTWTKLGAPKNQLNAVPAMLLGALNLTPIEVAQAFQTIASGGNRAPLSALRSVIAEDGTVLYQSYPQAERAVPAQAAYMTLWTMQQVVQRGTGRQLGAKYPGLHLAGKTGTTNNNVDTWFAGIDGSQVTITWVGRDNNQPTKLYGASGAMSIYQRYLANQTPTPLALTAPEDVVDMGVDSNGNLVCSGGVRSLPVWTTQPDALCRQGEMMQQQQLQQQEANNPFNQSGQQQQQQQQPKQQEKSDGVAGWIKDMFGSN</sequence>
<feature type="transmembrane region" description="Helical" evidence="28">
    <location>
        <begin position="65"/>
        <end position="86"/>
    </location>
</feature>
<evidence type="ECO:0000256" key="9">
    <source>
        <dbReference type="ARBA" id="ARBA00022645"/>
    </source>
</evidence>
<dbReference type="SUPFAM" id="SSF56601">
    <property type="entry name" value="beta-lactamase/transpeptidase-like"/>
    <property type="match status" value="1"/>
</dbReference>
<dbReference type="GO" id="GO:0006508">
    <property type="term" value="P:proteolysis"/>
    <property type="evidence" value="ECO:0007669"/>
    <property type="project" value="UniProtKB-KW"/>
</dbReference>
<evidence type="ECO:0000256" key="14">
    <source>
        <dbReference type="ARBA" id="ARBA00022960"/>
    </source>
</evidence>
<dbReference type="NCBIfam" id="TIGR02071">
    <property type="entry name" value="PBP_1b"/>
    <property type="match status" value="1"/>
</dbReference>
<evidence type="ECO:0000256" key="1">
    <source>
        <dbReference type="ARBA" id="ARBA00002624"/>
    </source>
</evidence>
<dbReference type="EMBL" id="CAAHDH010000005">
    <property type="protein sequence ID" value="VGM54187.1"/>
    <property type="molecule type" value="Genomic_DNA"/>
</dbReference>
<evidence type="ECO:0000256" key="24">
    <source>
        <dbReference type="NCBIfam" id="TIGR02071"/>
    </source>
</evidence>
<comment type="catalytic activity">
    <reaction evidence="22">
        <text>[GlcNAc-(1-&gt;4)-Mur2Ac(oyl-L-Ala-gamma-D-Glu-L-Lys-D-Ala-D-Ala)](n)-di-trans,octa-cis-undecaprenyl diphosphate + beta-D-GlcNAc-(1-&gt;4)-Mur2Ac(oyl-L-Ala-gamma-D-Glu-L-Lys-D-Ala-D-Ala)-di-trans,octa-cis-undecaprenyl diphosphate = [GlcNAc-(1-&gt;4)-Mur2Ac(oyl-L-Ala-gamma-D-Glu-L-Lys-D-Ala-D-Ala)](n+1)-di-trans,octa-cis-undecaprenyl diphosphate + di-trans,octa-cis-undecaprenyl diphosphate + H(+)</text>
        <dbReference type="Rhea" id="RHEA:23708"/>
        <dbReference type="Rhea" id="RHEA-COMP:9602"/>
        <dbReference type="Rhea" id="RHEA-COMP:9603"/>
        <dbReference type="ChEBI" id="CHEBI:15378"/>
        <dbReference type="ChEBI" id="CHEBI:58405"/>
        <dbReference type="ChEBI" id="CHEBI:60033"/>
        <dbReference type="ChEBI" id="CHEBI:78435"/>
        <dbReference type="EC" id="2.4.99.28"/>
    </reaction>
</comment>
<feature type="compositionally biased region" description="Low complexity" evidence="27">
    <location>
        <begin position="814"/>
        <end position="826"/>
    </location>
</feature>
<dbReference type="InterPro" id="IPR012338">
    <property type="entry name" value="Beta-lactam/transpept-like"/>
</dbReference>
<keyword evidence="28" id="KW-0812">Transmembrane</keyword>
<evidence type="ECO:0000256" key="2">
    <source>
        <dbReference type="ARBA" id="ARBA00004533"/>
    </source>
</evidence>
<comment type="function">
    <text evidence="1 25">Cell wall formation. Synthesis of cross-linked peptidoglycan from the lipid intermediates. The enzyme has a penicillin-insensitive transglycosylase N-terminal domain (formation of linear glycan strands) and a penicillin-sensitive transpeptidase C-terminal domain (cross-linking of the peptide subunits).</text>
</comment>
<evidence type="ECO:0000256" key="23">
    <source>
        <dbReference type="ARBA" id="ARBA00060592"/>
    </source>
</evidence>
<evidence type="ECO:0000259" key="31">
    <source>
        <dbReference type="Pfam" id="PF14812"/>
    </source>
</evidence>
<protein>
    <recommendedName>
        <fullName evidence="6 24">Penicillin-binding protein 1B</fullName>
        <shortName evidence="25">PBP-1b</shortName>
        <shortName evidence="25">PBP1b</shortName>
    </recommendedName>
    <alternativeName>
        <fullName evidence="20 25">Murein polymerase</fullName>
    </alternativeName>
</protein>
<dbReference type="GO" id="GO:0009002">
    <property type="term" value="F:serine-type D-Ala-D-Ala carboxypeptidase activity"/>
    <property type="evidence" value="ECO:0007669"/>
    <property type="project" value="UniProtKB-EC"/>
</dbReference>
<evidence type="ECO:0000256" key="5">
    <source>
        <dbReference type="ARBA" id="ARBA00007739"/>
    </source>
</evidence>
<evidence type="ECO:0000259" key="29">
    <source>
        <dbReference type="Pfam" id="PF00905"/>
    </source>
</evidence>
<feature type="compositionally biased region" description="Acidic residues" evidence="27">
    <location>
        <begin position="31"/>
        <end position="44"/>
    </location>
</feature>
<feature type="active site" description="Acyl-ester intermediate; for transpeptidase activity" evidence="26">
    <location>
        <position position="510"/>
    </location>
</feature>
<dbReference type="InterPro" id="IPR032730">
    <property type="entry name" value="PBP1b_TM"/>
</dbReference>
<dbReference type="InterPro" id="IPR011813">
    <property type="entry name" value="PBP_1b"/>
</dbReference>
<evidence type="ECO:0000256" key="6">
    <source>
        <dbReference type="ARBA" id="ARBA00018637"/>
    </source>
</evidence>
<gene>
    <name evidence="33" type="primary">mrcB</name>
    <name evidence="33" type="ORF">SAMEA4873563_03893</name>
</gene>
<dbReference type="PANTHER" id="PTHR32282">
    <property type="entry name" value="BINDING PROTEIN TRANSPEPTIDASE, PUTATIVE-RELATED"/>
    <property type="match status" value="1"/>
</dbReference>
<feature type="compositionally biased region" description="Basic residues" evidence="27">
    <location>
        <begin position="49"/>
        <end position="59"/>
    </location>
</feature>
<evidence type="ECO:0000256" key="22">
    <source>
        <dbReference type="ARBA" id="ARBA00049902"/>
    </source>
</evidence>
<feature type="domain" description="Penicillin-binding protein transpeptidase" evidence="29">
    <location>
        <begin position="473"/>
        <end position="712"/>
    </location>
</feature>
<keyword evidence="18" id="KW-0511">Multifunctional enzyme</keyword>
<dbReference type="SUPFAM" id="SSF53955">
    <property type="entry name" value="Lysozyme-like"/>
    <property type="match status" value="1"/>
</dbReference>
<dbReference type="Pfam" id="PF14814">
    <property type="entry name" value="UB2H"/>
    <property type="match status" value="1"/>
</dbReference>
<evidence type="ECO:0000256" key="7">
    <source>
        <dbReference type="ARBA" id="ARBA00022475"/>
    </source>
</evidence>
<keyword evidence="8" id="KW-0997">Cell inner membrane</keyword>
<feature type="active site" description="Proton donor; for transglycosylase activity" evidence="26">
    <location>
        <position position="233"/>
    </location>
</feature>
<evidence type="ECO:0000256" key="17">
    <source>
        <dbReference type="ARBA" id="ARBA00023251"/>
    </source>
</evidence>
<keyword evidence="14 25" id="KW-0133">Cell shape</keyword>
<evidence type="ECO:0000256" key="21">
    <source>
        <dbReference type="ARBA" id="ARBA00034000"/>
    </source>
</evidence>
<dbReference type="Pfam" id="PF00905">
    <property type="entry name" value="Transpeptidase"/>
    <property type="match status" value="1"/>
</dbReference>
<evidence type="ECO:0000256" key="19">
    <source>
        <dbReference type="ARBA" id="ARBA00023316"/>
    </source>
</evidence>
<keyword evidence="12 25" id="KW-0808">Transferase</keyword>
<evidence type="ECO:0000259" key="30">
    <source>
        <dbReference type="Pfam" id="PF00912"/>
    </source>
</evidence>
<evidence type="ECO:0000256" key="25">
    <source>
        <dbReference type="PIRNR" id="PIRNR002799"/>
    </source>
</evidence>